<comment type="caution">
    <text evidence="1">The sequence shown here is derived from an EMBL/GenBank/DDBJ whole genome shotgun (WGS) entry which is preliminary data.</text>
</comment>
<name>A0A5M3XRH5_9ACTN</name>
<dbReference type="Proteomes" id="UP000377595">
    <property type="component" value="Unassembled WGS sequence"/>
</dbReference>
<accession>A0A5M3XRH5</accession>
<reference evidence="1 2" key="1">
    <citation type="submission" date="2019-10" db="EMBL/GenBank/DDBJ databases">
        <title>Whole genome shotgun sequence of Acrocarpospora pleiomorpha NBRC 16267.</title>
        <authorList>
            <person name="Ichikawa N."/>
            <person name="Kimura A."/>
            <person name="Kitahashi Y."/>
            <person name="Komaki H."/>
            <person name="Oguchi A."/>
        </authorList>
    </citation>
    <scope>NUCLEOTIDE SEQUENCE [LARGE SCALE GENOMIC DNA]</scope>
    <source>
        <strain evidence="1 2">NBRC 16267</strain>
    </source>
</reference>
<keyword evidence="2" id="KW-1185">Reference proteome</keyword>
<evidence type="ECO:0000313" key="1">
    <source>
        <dbReference type="EMBL" id="GES23937.1"/>
    </source>
</evidence>
<gene>
    <name evidence="1" type="ORF">Aple_068360</name>
</gene>
<dbReference type="AlphaFoldDB" id="A0A5M3XRH5"/>
<evidence type="ECO:0000313" key="2">
    <source>
        <dbReference type="Proteomes" id="UP000377595"/>
    </source>
</evidence>
<proteinExistence type="predicted"/>
<organism evidence="1 2">
    <name type="scientific">Acrocarpospora pleiomorpha</name>
    <dbReference type="NCBI Taxonomy" id="90975"/>
    <lineage>
        <taxon>Bacteria</taxon>
        <taxon>Bacillati</taxon>
        <taxon>Actinomycetota</taxon>
        <taxon>Actinomycetes</taxon>
        <taxon>Streptosporangiales</taxon>
        <taxon>Streptosporangiaceae</taxon>
        <taxon>Acrocarpospora</taxon>
    </lineage>
</organism>
<sequence length="88" mass="8764">MARVALEPKLNFTVVPGWAASKVLPSSVKVSVRDAAANTVSSVAAGALAAGAEEAAGAAVSSLVPHADAAKRTAMSNPETRLNNGSSY</sequence>
<dbReference type="EMBL" id="BLAF01000046">
    <property type="protein sequence ID" value="GES23937.1"/>
    <property type="molecule type" value="Genomic_DNA"/>
</dbReference>
<protein>
    <submittedName>
        <fullName evidence="1">Uncharacterized protein</fullName>
    </submittedName>
</protein>